<evidence type="ECO:0000259" key="2">
    <source>
        <dbReference type="Pfam" id="PF20236"/>
    </source>
</evidence>
<dbReference type="Pfam" id="PF20236">
    <property type="entry name" value="DUF6593"/>
    <property type="match status" value="1"/>
</dbReference>
<evidence type="ECO:0000313" key="4">
    <source>
        <dbReference type="Proteomes" id="UP000521872"/>
    </source>
</evidence>
<accession>A0A8H4R6J4</accession>
<feature type="compositionally biased region" description="Basic and acidic residues" evidence="1">
    <location>
        <begin position="1"/>
        <end position="10"/>
    </location>
</feature>
<dbReference type="OrthoDB" id="3174721at2759"/>
<sequence length="260" mass="29111">MILPEGKESKQSLLSSISSTSTVSLSERSTSGHVRSPLSDSSIPPPRYLEKQPKTGVTYTFLPQTIPANSMIMRPPAYLEDYPSYYISVNMNCFTPCSYITTIRRDGWDGEVVGEFEMGSPGVRKLNTVYLYGNEVPMDEILDSSTKIFRGGTYLWKRKGDLGPSTVDLYWEGCSTNNSTLTCFLGKEKKVTNNIAKFLPPTMLRRPGRPKDSQLTRLEVSPQGQVFLDEILLSALIIERIRTSPPAFKDLPSSMLKELF</sequence>
<feature type="region of interest" description="Disordered" evidence="1">
    <location>
        <begin position="1"/>
        <end position="51"/>
    </location>
</feature>
<dbReference type="InterPro" id="IPR046528">
    <property type="entry name" value="DUF6593"/>
</dbReference>
<keyword evidence="4" id="KW-1185">Reference proteome</keyword>
<reference evidence="3 4" key="1">
    <citation type="submission" date="2019-12" db="EMBL/GenBank/DDBJ databases">
        <authorList>
            <person name="Floudas D."/>
            <person name="Bentzer J."/>
            <person name="Ahren D."/>
            <person name="Johansson T."/>
            <person name="Persson P."/>
            <person name="Tunlid A."/>
        </authorList>
    </citation>
    <scope>NUCLEOTIDE SEQUENCE [LARGE SCALE GENOMIC DNA]</scope>
    <source>
        <strain evidence="3 4">CBS 102.39</strain>
    </source>
</reference>
<dbReference type="EMBL" id="JAACJL010000001">
    <property type="protein sequence ID" value="KAF4623065.1"/>
    <property type="molecule type" value="Genomic_DNA"/>
</dbReference>
<evidence type="ECO:0000256" key="1">
    <source>
        <dbReference type="SAM" id="MobiDB-lite"/>
    </source>
</evidence>
<comment type="caution">
    <text evidence="3">The sequence shown here is derived from an EMBL/GenBank/DDBJ whole genome shotgun (WGS) entry which is preliminary data.</text>
</comment>
<protein>
    <recommendedName>
        <fullName evidence="2">DUF6593 domain-containing protein</fullName>
    </recommendedName>
</protein>
<gene>
    <name evidence="3" type="ORF">D9613_002235</name>
</gene>
<name>A0A8H4R6J4_9AGAR</name>
<organism evidence="3 4">
    <name type="scientific">Agrocybe pediades</name>
    <dbReference type="NCBI Taxonomy" id="84607"/>
    <lineage>
        <taxon>Eukaryota</taxon>
        <taxon>Fungi</taxon>
        <taxon>Dikarya</taxon>
        <taxon>Basidiomycota</taxon>
        <taxon>Agaricomycotina</taxon>
        <taxon>Agaricomycetes</taxon>
        <taxon>Agaricomycetidae</taxon>
        <taxon>Agaricales</taxon>
        <taxon>Agaricineae</taxon>
        <taxon>Strophariaceae</taxon>
        <taxon>Agrocybe</taxon>
    </lineage>
</organism>
<dbReference type="AlphaFoldDB" id="A0A8H4R6J4"/>
<feature type="compositionally biased region" description="Low complexity" evidence="1">
    <location>
        <begin position="11"/>
        <end position="31"/>
    </location>
</feature>
<evidence type="ECO:0000313" key="3">
    <source>
        <dbReference type="EMBL" id="KAF4623065.1"/>
    </source>
</evidence>
<proteinExistence type="predicted"/>
<feature type="domain" description="DUF6593" evidence="2">
    <location>
        <begin position="100"/>
        <end position="242"/>
    </location>
</feature>
<dbReference type="Proteomes" id="UP000521872">
    <property type="component" value="Unassembled WGS sequence"/>
</dbReference>